<dbReference type="PROSITE" id="PS50893">
    <property type="entry name" value="ABC_TRANSPORTER_2"/>
    <property type="match status" value="1"/>
</dbReference>
<gene>
    <name evidence="6" type="ORF">SAMN04488693_1327</name>
</gene>
<keyword evidence="2" id="KW-0813">Transport</keyword>
<proteinExistence type="inferred from homology"/>
<evidence type="ECO:0000313" key="6">
    <source>
        <dbReference type="EMBL" id="SDI90237.1"/>
    </source>
</evidence>
<dbReference type="InterPro" id="IPR050153">
    <property type="entry name" value="Metal_Ion_Import_ABC"/>
</dbReference>
<evidence type="ECO:0000259" key="5">
    <source>
        <dbReference type="PROSITE" id="PS50893"/>
    </source>
</evidence>
<evidence type="ECO:0000313" key="7">
    <source>
        <dbReference type="Proteomes" id="UP000199258"/>
    </source>
</evidence>
<dbReference type="InterPro" id="IPR027417">
    <property type="entry name" value="P-loop_NTPase"/>
</dbReference>
<dbReference type="PANTHER" id="PTHR42734">
    <property type="entry name" value="METAL TRANSPORT SYSTEM ATP-BINDING PROTEIN TM_0124-RELATED"/>
    <property type="match status" value="1"/>
</dbReference>
<dbReference type="Pfam" id="PF00005">
    <property type="entry name" value="ABC_tran"/>
    <property type="match status" value="1"/>
</dbReference>
<comment type="similarity">
    <text evidence="1">Belongs to the ABC transporter superfamily.</text>
</comment>
<dbReference type="PROSITE" id="PS00211">
    <property type="entry name" value="ABC_TRANSPORTER_1"/>
    <property type="match status" value="1"/>
</dbReference>
<dbReference type="SUPFAM" id="SSF52540">
    <property type="entry name" value="P-loop containing nucleoside triphosphate hydrolases"/>
    <property type="match status" value="1"/>
</dbReference>
<feature type="domain" description="ABC transporter" evidence="5">
    <location>
        <begin position="2"/>
        <end position="232"/>
    </location>
</feature>
<dbReference type="CDD" id="cd03235">
    <property type="entry name" value="ABC_Metallic_Cations"/>
    <property type="match status" value="1"/>
</dbReference>
<dbReference type="PANTHER" id="PTHR42734:SF17">
    <property type="entry name" value="METAL TRANSPORT SYSTEM ATP-BINDING PROTEIN TM_0124-RELATED"/>
    <property type="match status" value="1"/>
</dbReference>
<dbReference type="GO" id="GO:0005524">
    <property type="term" value="F:ATP binding"/>
    <property type="evidence" value="ECO:0007669"/>
    <property type="project" value="UniProtKB-KW"/>
</dbReference>
<keyword evidence="3" id="KW-0547">Nucleotide-binding</keyword>
<accession>A0A1G8PCU8</accession>
<evidence type="ECO:0000256" key="2">
    <source>
        <dbReference type="ARBA" id="ARBA00022448"/>
    </source>
</evidence>
<dbReference type="Proteomes" id="UP000199258">
    <property type="component" value="Unassembled WGS sequence"/>
</dbReference>
<dbReference type="Gene3D" id="3.40.50.300">
    <property type="entry name" value="P-loop containing nucleotide triphosphate hydrolases"/>
    <property type="match status" value="1"/>
</dbReference>
<evidence type="ECO:0000256" key="3">
    <source>
        <dbReference type="ARBA" id="ARBA00022741"/>
    </source>
</evidence>
<dbReference type="AlphaFoldDB" id="A0A1G8PCU8"/>
<keyword evidence="7" id="KW-1185">Reference proteome</keyword>
<keyword evidence="4 6" id="KW-0067">ATP-binding</keyword>
<organism evidence="6 7">
    <name type="scientific">Arthrobacter subterraneus</name>
    <dbReference type="NCBI Taxonomy" id="335973"/>
    <lineage>
        <taxon>Bacteria</taxon>
        <taxon>Bacillati</taxon>
        <taxon>Actinomycetota</taxon>
        <taxon>Actinomycetes</taxon>
        <taxon>Micrococcales</taxon>
        <taxon>Micrococcaceae</taxon>
        <taxon>Arthrobacter</taxon>
    </lineage>
</organism>
<protein>
    <submittedName>
        <fullName evidence="6">Zinc transport system ATP-binding protein</fullName>
    </submittedName>
</protein>
<evidence type="ECO:0000256" key="1">
    <source>
        <dbReference type="ARBA" id="ARBA00005417"/>
    </source>
</evidence>
<evidence type="ECO:0000256" key="4">
    <source>
        <dbReference type="ARBA" id="ARBA00022840"/>
    </source>
</evidence>
<dbReference type="InterPro" id="IPR003439">
    <property type="entry name" value="ABC_transporter-like_ATP-bd"/>
</dbReference>
<name>A0A1G8PCU8_9MICC</name>
<dbReference type="InterPro" id="IPR003593">
    <property type="entry name" value="AAA+_ATPase"/>
</dbReference>
<dbReference type="STRING" id="335973.SAMN04488693_1327"/>
<dbReference type="GO" id="GO:0016887">
    <property type="term" value="F:ATP hydrolysis activity"/>
    <property type="evidence" value="ECO:0007669"/>
    <property type="project" value="InterPro"/>
</dbReference>
<dbReference type="EMBL" id="FNDT01000032">
    <property type="protein sequence ID" value="SDI90237.1"/>
    <property type="molecule type" value="Genomic_DNA"/>
</dbReference>
<dbReference type="SMART" id="SM00382">
    <property type="entry name" value="AAA"/>
    <property type="match status" value="1"/>
</dbReference>
<sequence>MLEFERVGFSYGRQPVLTGISLTIAAGEFIAVVGPNGAGKTTLVRLALGLIRPTDGAVRLFGTDSSRFRQWSSVGYVPQRANASSALPISVDEVVRSGLAGQLRPLARVSSTQRERIEHVLEVMGLQQVRRRRITQLSGGQQQRALIARALVTTPRLLFLDEPTTGVDAEAKTALRASLEHLVNIEGIAVVYISHDPAGFAGLAQRVLEVRDGQVLPVSGSAPVSSASHPGA</sequence>
<reference evidence="6 7" key="1">
    <citation type="submission" date="2016-10" db="EMBL/GenBank/DDBJ databases">
        <authorList>
            <person name="de Groot N.N."/>
        </authorList>
    </citation>
    <scope>NUCLEOTIDE SEQUENCE [LARGE SCALE GENOMIC DNA]</scope>
    <source>
        <strain evidence="6 7">NP_1H</strain>
    </source>
</reference>
<dbReference type="InterPro" id="IPR017871">
    <property type="entry name" value="ABC_transporter-like_CS"/>
</dbReference>